<dbReference type="RefSeq" id="WP_013554271.1">
    <property type="nucleotide sequence ID" value="NC_014935.1"/>
</dbReference>
<reference evidence="1 2" key="1">
    <citation type="journal article" date="2011" name="Stand. Genomic Sci.">
        <title>Complete genome sequence of Nitratifractor salsuginis type strain (E9I37-1).</title>
        <authorList>
            <person name="Anderson I."/>
            <person name="Sikorski J."/>
            <person name="Zeytun A."/>
            <person name="Nolan M."/>
            <person name="Lapidus A."/>
            <person name="Lucas S."/>
            <person name="Hammon N."/>
            <person name="Deshpande S."/>
            <person name="Cheng J.F."/>
            <person name="Tapia R."/>
            <person name="Han C."/>
            <person name="Goodwin L."/>
            <person name="Pitluck S."/>
            <person name="Liolios K."/>
            <person name="Pagani I."/>
            <person name="Ivanova N."/>
            <person name="Huntemann M."/>
            <person name="Mavromatis K."/>
            <person name="Ovchinikova G."/>
            <person name="Pati A."/>
            <person name="Chen A."/>
            <person name="Palaniappan K."/>
            <person name="Land M."/>
            <person name="Hauser L."/>
            <person name="Brambilla E.M."/>
            <person name="Ngatchou-Djao O.D."/>
            <person name="Rohde M."/>
            <person name="Tindall B.J."/>
            <person name="Goker M."/>
            <person name="Detter J.C."/>
            <person name="Woyke T."/>
            <person name="Bristow J."/>
            <person name="Eisen J.A."/>
            <person name="Markowitz V."/>
            <person name="Hugenholtz P."/>
            <person name="Klenk H.P."/>
            <person name="Kyrpides N.C."/>
        </authorList>
    </citation>
    <scope>NUCLEOTIDE SEQUENCE [LARGE SCALE GENOMIC DNA]</scope>
    <source>
        <strain evidence="2">DSM 16511 / JCM 12458 / E9I37-1</strain>
    </source>
</reference>
<gene>
    <name evidence="1" type="ordered locus">Nitsa_1330</name>
</gene>
<evidence type="ECO:0000313" key="1">
    <source>
        <dbReference type="EMBL" id="ADV46581.1"/>
    </source>
</evidence>
<dbReference type="KEGG" id="nsa:Nitsa_1330"/>
<proteinExistence type="predicted"/>
<evidence type="ECO:0000313" key="2">
    <source>
        <dbReference type="Proteomes" id="UP000008633"/>
    </source>
</evidence>
<dbReference type="STRING" id="749222.Nitsa_1330"/>
<sequence length="157" mass="18127">MTRLILILPFLSLTINAGEADPRIARIRKIFRQIEAQVKDQAFLYKKKERYDGYEVSQAVIYIDEKGRVRKLHCEGGTEDSAGSGDYYFRKDGTIFFSFVRGGSVHGCESEVRSYFDSTGRLIKRLRKDGKQCPAMWFYPLKIGDPERAYANCCFRN</sequence>
<name>E6WYZ5_NITSE</name>
<dbReference type="HOGENOM" id="CLU_1676035_0_0_7"/>
<protein>
    <submittedName>
        <fullName evidence="1">Uncharacterized protein</fullName>
    </submittedName>
</protein>
<keyword evidence="2" id="KW-1185">Reference proteome</keyword>
<dbReference type="OrthoDB" id="329957at2"/>
<dbReference type="EMBL" id="CP002452">
    <property type="protein sequence ID" value="ADV46581.1"/>
    <property type="molecule type" value="Genomic_DNA"/>
</dbReference>
<reference evidence="2" key="2">
    <citation type="submission" date="2011-01" db="EMBL/GenBank/DDBJ databases">
        <title>The complete genome of Nitratifractor salsuginis DSM 16511.</title>
        <authorList>
            <consortium name="US DOE Joint Genome Institute (JGI-PGF)"/>
            <person name="Lucas S."/>
            <person name="Copeland A."/>
            <person name="Lapidus A."/>
            <person name="Bruce D."/>
            <person name="Goodwin L."/>
            <person name="Pitluck S."/>
            <person name="Kyrpides N."/>
            <person name="Mavromatis K."/>
            <person name="Ivanova N."/>
            <person name="Mikhailova N."/>
            <person name="Zeytun A."/>
            <person name="Detter J.C."/>
            <person name="Tapia R."/>
            <person name="Han C."/>
            <person name="Land M."/>
            <person name="Hauser L."/>
            <person name="Markowitz V."/>
            <person name="Cheng J.-F."/>
            <person name="Hugenholtz P."/>
            <person name="Woyke T."/>
            <person name="Wu D."/>
            <person name="Tindall B."/>
            <person name="Schuetze A."/>
            <person name="Brambilla E."/>
            <person name="Klenk H.-P."/>
            <person name="Eisen J.A."/>
        </authorList>
    </citation>
    <scope>NUCLEOTIDE SEQUENCE [LARGE SCALE GENOMIC DNA]</scope>
    <source>
        <strain evidence="2">DSM 16511 / JCM 12458 / E9I37-1</strain>
    </source>
</reference>
<accession>E6WYZ5</accession>
<dbReference type="AlphaFoldDB" id="E6WYZ5"/>
<dbReference type="Proteomes" id="UP000008633">
    <property type="component" value="Chromosome"/>
</dbReference>
<organism evidence="1 2">
    <name type="scientific">Nitratifractor salsuginis (strain DSM 16511 / JCM 12458 / E9I37-1)</name>
    <dbReference type="NCBI Taxonomy" id="749222"/>
    <lineage>
        <taxon>Bacteria</taxon>
        <taxon>Pseudomonadati</taxon>
        <taxon>Campylobacterota</taxon>
        <taxon>Epsilonproteobacteria</taxon>
        <taxon>Campylobacterales</taxon>
        <taxon>Sulfurovaceae</taxon>
        <taxon>Nitratifractor</taxon>
    </lineage>
</organism>